<dbReference type="AlphaFoldDB" id="A0A1Q2C4U2"/>
<organism evidence="3 4">
    <name type="scientific">Anaerostipes hadrus</name>
    <dbReference type="NCBI Taxonomy" id="649756"/>
    <lineage>
        <taxon>Bacteria</taxon>
        <taxon>Bacillati</taxon>
        <taxon>Bacillota</taxon>
        <taxon>Clostridia</taxon>
        <taxon>Lachnospirales</taxon>
        <taxon>Lachnospiraceae</taxon>
        <taxon>Anaerostipes</taxon>
    </lineage>
</organism>
<dbReference type="Pfam" id="PF16116">
    <property type="entry name" value="DUF4832"/>
    <property type="match status" value="1"/>
</dbReference>
<evidence type="ECO:0000313" key="3">
    <source>
        <dbReference type="EMBL" id="AQP38751.1"/>
    </source>
</evidence>
<dbReference type="Pfam" id="PF16173">
    <property type="entry name" value="DUF4874"/>
    <property type="match status" value="1"/>
</dbReference>
<protein>
    <recommendedName>
        <fullName evidence="5">DUF4832 domain-containing protein</fullName>
    </recommendedName>
</protein>
<feature type="domain" description="DUF4832" evidence="1">
    <location>
        <begin position="210"/>
        <end position="397"/>
    </location>
</feature>
<name>A0A1Q2C4U2_ANAHA</name>
<dbReference type="InterPro" id="IPR032267">
    <property type="entry name" value="DUF4832"/>
</dbReference>
<feature type="domain" description="DUF4874" evidence="2">
    <location>
        <begin position="33"/>
        <end position="191"/>
    </location>
</feature>
<proteinExistence type="predicted"/>
<evidence type="ECO:0000259" key="1">
    <source>
        <dbReference type="Pfam" id="PF16116"/>
    </source>
</evidence>
<sequence length="448" mass="52685">MRIKYVNWKNIMNKNNWVFQQVELIESNVCLENPGRGWYGIYTFVVQDSINPEELRWSLRDGELLALVLLDISIYRSMQLDENALNNIRSILSFFMYYKKDVILRPVYDREGKGRECEPDSFEQVLEHLQQIGGLLRDMQHSVFIFQGMLVGSWGEMHDSRYLSPECINRMWNCMRQYLGDEIYLAVRTPAQWRTLRSEKEFRQKKYAHLALFDDGILGSMTHLGTFGTELREAAGWAQAWTRKEEMEFVNCLTEDMPCGGEVVACTENDRMYEAKFIVNELKKMHITYLDSTHDMKALDLWKSISWDGFDNLKIWKGYSLYEYIGEHLGYRLVVRTVELKPIRRGRAEFMFEIENTGFGRVFQETELFLIMKNRNETREVPISMDMRKIQAGTRICGKTVIKLMEGRVSLKLQRKKDGRIIHFANKNSTDTLYLGSLHCGKIYLSEE</sequence>
<dbReference type="EMBL" id="CP012098">
    <property type="protein sequence ID" value="AQP38751.1"/>
    <property type="molecule type" value="Genomic_DNA"/>
</dbReference>
<reference evidence="3 4" key="1">
    <citation type="journal article" date="2016" name="Sci. Rep.">
        <title>Accelerated dysbiosis of gut microbiota during aggravation of DSS-induced colitis by a butyrate-producing bacterium.</title>
        <authorList>
            <person name="Zhang Q."/>
            <person name="Wu Y."/>
            <person name="Wang J."/>
            <person name="Wu G."/>
            <person name="Long W."/>
            <person name="Xue Z."/>
            <person name="Wang L."/>
            <person name="Zhang X."/>
            <person name="Pang X."/>
            <person name="Zhao Y."/>
            <person name="Zhao L."/>
            <person name="Zhang C."/>
        </authorList>
    </citation>
    <scope>NUCLEOTIDE SEQUENCE [LARGE SCALE GENOMIC DNA]</scope>
    <source>
        <strain evidence="3 4">BPB5</strain>
    </source>
</reference>
<evidence type="ECO:0008006" key="5">
    <source>
        <dbReference type="Google" id="ProtNLM"/>
    </source>
</evidence>
<evidence type="ECO:0000259" key="2">
    <source>
        <dbReference type="Pfam" id="PF16173"/>
    </source>
</evidence>
<evidence type="ECO:0000313" key="4">
    <source>
        <dbReference type="Proteomes" id="UP000188159"/>
    </source>
</evidence>
<gene>
    <name evidence="3" type="ORF">DO83_03485</name>
</gene>
<dbReference type="Proteomes" id="UP000188159">
    <property type="component" value="Chromosome"/>
</dbReference>
<dbReference type="InterPro" id="IPR032379">
    <property type="entry name" value="DUF4874"/>
</dbReference>
<accession>A0A1Q2C4U2</accession>